<dbReference type="InterPro" id="IPR039301">
    <property type="entry name" value="Sip5/DA2"/>
</dbReference>
<accession>A0AAW2Z6J0</accession>
<keyword evidence="1" id="KW-0479">Metal-binding</keyword>
<evidence type="ECO:0000313" key="6">
    <source>
        <dbReference type="Proteomes" id="UP001431209"/>
    </source>
</evidence>
<evidence type="ECO:0000256" key="2">
    <source>
        <dbReference type="SAM" id="Coils"/>
    </source>
</evidence>
<organism evidence="5 6">
    <name type="scientific">Acrasis kona</name>
    <dbReference type="NCBI Taxonomy" id="1008807"/>
    <lineage>
        <taxon>Eukaryota</taxon>
        <taxon>Discoba</taxon>
        <taxon>Heterolobosea</taxon>
        <taxon>Tetramitia</taxon>
        <taxon>Eutetramitia</taxon>
        <taxon>Acrasidae</taxon>
        <taxon>Acrasis</taxon>
    </lineage>
</organism>
<keyword evidence="6" id="KW-1185">Reference proteome</keyword>
<evidence type="ECO:0000256" key="3">
    <source>
        <dbReference type="SAM" id="MobiDB-lite"/>
    </source>
</evidence>
<dbReference type="PANTHER" id="PTHR31315:SF1">
    <property type="entry name" value="PROTEIN SIP5"/>
    <property type="match status" value="1"/>
</dbReference>
<protein>
    <submittedName>
        <fullName evidence="5">SIP5</fullName>
    </submittedName>
</protein>
<dbReference type="Proteomes" id="UP001431209">
    <property type="component" value="Unassembled WGS sequence"/>
</dbReference>
<dbReference type="GO" id="GO:0005737">
    <property type="term" value="C:cytoplasm"/>
    <property type="evidence" value="ECO:0007669"/>
    <property type="project" value="TreeGrafter"/>
</dbReference>
<feature type="domain" description="RING-type" evidence="4">
    <location>
        <begin position="59"/>
        <end position="103"/>
    </location>
</feature>
<evidence type="ECO:0000313" key="5">
    <source>
        <dbReference type="EMBL" id="KAL0484756.1"/>
    </source>
</evidence>
<proteinExistence type="predicted"/>
<reference evidence="5 6" key="1">
    <citation type="submission" date="2024-03" db="EMBL/GenBank/DDBJ databases">
        <title>The Acrasis kona genome and developmental transcriptomes reveal deep origins of eukaryotic multicellular pathways.</title>
        <authorList>
            <person name="Sheikh S."/>
            <person name="Fu C.-J."/>
            <person name="Brown M.W."/>
            <person name="Baldauf S.L."/>
        </authorList>
    </citation>
    <scope>NUCLEOTIDE SEQUENCE [LARGE SCALE GENOMIC DNA]</scope>
    <source>
        <strain evidence="5 6">ATCC MYA-3509</strain>
    </source>
</reference>
<keyword evidence="1" id="KW-0863">Zinc-finger</keyword>
<feature type="compositionally biased region" description="Polar residues" evidence="3">
    <location>
        <begin position="254"/>
        <end position="269"/>
    </location>
</feature>
<dbReference type="PANTHER" id="PTHR31315">
    <property type="entry name" value="PROTEIN SIP5"/>
    <property type="match status" value="1"/>
</dbReference>
<keyword evidence="2" id="KW-0175">Coiled coil</keyword>
<dbReference type="EMBL" id="JAOPGA020001068">
    <property type="protein sequence ID" value="KAL0484756.1"/>
    <property type="molecule type" value="Genomic_DNA"/>
</dbReference>
<evidence type="ECO:0000259" key="4">
    <source>
        <dbReference type="PROSITE" id="PS50089"/>
    </source>
</evidence>
<feature type="compositionally biased region" description="Acidic residues" evidence="3">
    <location>
        <begin position="270"/>
        <end position="280"/>
    </location>
</feature>
<dbReference type="GO" id="GO:0008270">
    <property type="term" value="F:zinc ion binding"/>
    <property type="evidence" value="ECO:0007669"/>
    <property type="project" value="UniProtKB-KW"/>
</dbReference>
<gene>
    <name evidence="5" type="ORF">AKO1_003684</name>
</gene>
<dbReference type="SUPFAM" id="SSF57850">
    <property type="entry name" value="RING/U-box"/>
    <property type="match status" value="1"/>
</dbReference>
<evidence type="ECO:0000256" key="1">
    <source>
        <dbReference type="PROSITE-ProRule" id="PRU00175"/>
    </source>
</evidence>
<name>A0AAW2Z6J0_9EUKA</name>
<dbReference type="InterPro" id="IPR001841">
    <property type="entry name" value="Znf_RING"/>
</dbReference>
<feature type="region of interest" description="Disordered" evidence="3">
    <location>
        <begin position="254"/>
        <end position="280"/>
    </location>
</feature>
<sequence>MGRSASKEARVPNNLLKPQGIIYKNHAWDDRVLKKMVQRRKLSPFYPPFEEKSDILDECPICMMCYQGGLNKSVCCHQLICSECYLQVRKTMKDTTSECPFCKTRPYNIVYTGPRSTEDKLKDQTEEQKVIELKLKMRKEEEEEDERRRLERAKNAPTVIVNVEPQNLVQQPTHTERSVNNLNQFIPQAIGNNNLDDENYFDVMIEEAIRLSMLENKVETTQNTESNHEIIQEATVASPPSDTSEIVIEWTHPLEQTRQDFTQTPNPDDTSPEVNEEDEDLKAAIALSLAI</sequence>
<keyword evidence="1" id="KW-0862">Zinc</keyword>
<dbReference type="PROSITE" id="PS50089">
    <property type="entry name" value="ZF_RING_2"/>
    <property type="match status" value="1"/>
</dbReference>
<comment type="caution">
    <text evidence="5">The sequence shown here is derived from an EMBL/GenBank/DDBJ whole genome shotgun (WGS) entry which is preliminary data.</text>
</comment>
<dbReference type="AlphaFoldDB" id="A0AAW2Z6J0"/>
<feature type="coiled-coil region" evidence="2">
    <location>
        <begin position="123"/>
        <end position="156"/>
    </location>
</feature>